<dbReference type="Proteomes" id="UP000245921">
    <property type="component" value="Unassembled WGS sequence"/>
</dbReference>
<proteinExistence type="predicted"/>
<name>A0AA45HJ80_9BACT</name>
<protein>
    <submittedName>
        <fullName evidence="1">Uncharacterized protein</fullName>
    </submittedName>
</protein>
<reference evidence="1 2" key="1">
    <citation type="submission" date="2018-05" db="EMBL/GenBank/DDBJ databases">
        <title>Genomic Encyclopedia of Type Strains, Phase IV (KMG-IV): sequencing the most valuable type-strain genomes for metagenomic binning, comparative biology and taxonomic classification.</title>
        <authorList>
            <person name="Goeker M."/>
        </authorList>
    </citation>
    <scope>NUCLEOTIDE SEQUENCE [LARGE SCALE GENOMIC DNA]</scope>
    <source>
        <strain evidence="1 2">DSM 24906</strain>
    </source>
</reference>
<accession>A0AA45HJ80</accession>
<sequence length="207" mass="24592">MDKNVKLYIDYYGDLSSNSKSKYYDYIQSNYDIKNFLYAGSYCDITPSFYFPEGVYVDLYNKKLNNFFDSDEVLNLVDSKKRYSESSEINFIKTNYENLVYDKNVDLLISFNAGFVSKYCDKYLKKEGLLLVDDDQLDGTYAFLTNKYKIIGHFEDKKFIEDDTLKLSIDTDELSLDIFEVNYNYSRLKRRLYKKNNALVYLFKKII</sequence>
<dbReference type="EMBL" id="QGGI01000004">
    <property type="protein sequence ID" value="PWJ95651.1"/>
    <property type="molecule type" value="Genomic_DNA"/>
</dbReference>
<comment type="caution">
    <text evidence="1">The sequence shown here is derived from an EMBL/GenBank/DDBJ whole genome shotgun (WGS) entry which is preliminary data.</text>
</comment>
<dbReference type="AlphaFoldDB" id="A0AA45HJ80"/>
<organism evidence="1 2">
    <name type="scientific">Oceanotoga teriensis</name>
    <dbReference type="NCBI Taxonomy" id="515440"/>
    <lineage>
        <taxon>Bacteria</taxon>
        <taxon>Thermotogati</taxon>
        <taxon>Thermotogota</taxon>
        <taxon>Thermotogae</taxon>
        <taxon>Petrotogales</taxon>
        <taxon>Petrotogaceae</taxon>
        <taxon>Oceanotoga</taxon>
    </lineage>
</organism>
<keyword evidence="2" id="KW-1185">Reference proteome</keyword>
<evidence type="ECO:0000313" key="1">
    <source>
        <dbReference type="EMBL" id="PWJ95651.1"/>
    </source>
</evidence>
<dbReference type="RefSeq" id="WP_109604188.1">
    <property type="nucleotide sequence ID" value="NZ_QGGI01000004.1"/>
</dbReference>
<gene>
    <name evidence="1" type="ORF">C7380_10465</name>
</gene>
<evidence type="ECO:0000313" key="2">
    <source>
        <dbReference type="Proteomes" id="UP000245921"/>
    </source>
</evidence>